<sequence>MDDPRVRQLVRIPLAEFGIGRSTAYRLLDLAAVAEAIEGTLRVRTAT</sequence>
<dbReference type="RefSeq" id="WP_329493603.1">
    <property type="nucleotide sequence ID" value="NZ_CP108460.1"/>
</dbReference>
<reference evidence="1 2" key="1">
    <citation type="submission" date="2022-10" db="EMBL/GenBank/DDBJ databases">
        <title>The complete genomes of actinobacterial strains from the NBC collection.</title>
        <authorList>
            <person name="Joergensen T.S."/>
            <person name="Alvarez Arevalo M."/>
            <person name="Sterndorff E.B."/>
            <person name="Faurdal D."/>
            <person name="Vuksanovic O."/>
            <person name="Mourched A.-S."/>
            <person name="Charusanti P."/>
            <person name="Shaw S."/>
            <person name="Blin K."/>
            <person name="Weber T."/>
        </authorList>
    </citation>
    <scope>NUCLEOTIDE SEQUENCE [LARGE SCALE GENOMIC DNA]</scope>
    <source>
        <strain evidence="1 2">NBC_01247</strain>
    </source>
</reference>
<name>A0ABZ1WH94_9ACTN</name>
<keyword evidence="2" id="KW-1185">Reference proteome</keyword>
<proteinExistence type="predicted"/>
<evidence type="ECO:0000313" key="1">
    <source>
        <dbReference type="EMBL" id="WUS60311.1"/>
    </source>
</evidence>
<dbReference type="EMBL" id="CP108482">
    <property type="protein sequence ID" value="WUS60311.1"/>
    <property type="molecule type" value="Genomic_DNA"/>
</dbReference>
<protein>
    <submittedName>
        <fullName evidence="1">Uncharacterized protein</fullName>
    </submittedName>
</protein>
<accession>A0ABZ1WH94</accession>
<gene>
    <name evidence="1" type="ORF">OG469_35380</name>
</gene>
<evidence type="ECO:0000313" key="2">
    <source>
        <dbReference type="Proteomes" id="UP001432014"/>
    </source>
</evidence>
<dbReference type="Proteomes" id="UP001432014">
    <property type="component" value="Chromosome"/>
</dbReference>
<organism evidence="1 2">
    <name type="scientific">Kitasatospora herbaricolor</name>
    <dbReference type="NCBI Taxonomy" id="68217"/>
    <lineage>
        <taxon>Bacteria</taxon>
        <taxon>Bacillati</taxon>
        <taxon>Actinomycetota</taxon>
        <taxon>Actinomycetes</taxon>
        <taxon>Kitasatosporales</taxon>
        <taxon>Streptomycetaceae</taxon>
        <taxon>Kitasatospora</taxon>
    </lineage>
</organism>